<dbReference type="InterPro" id="IPR027417">
    <property type="entry name" value="P-loop_NTPase"/>
</dbReference>
<dbReference type="Proteomes" id="UP000092443">
    <property type="component" value="Unplaced"/>
</dbReference>
<keyword evidence="2 10" id="KW-0963">Cytoplasm</keyword>
<dbReference type="SUPFAM" id="SSF52540">
    <property type="entry name" value="P-loop containing nucleoside triphosphate hydrolases"/>
    <property type="match status" value="1"/>
</dbReference>
<feature type="binding site" evidence="10">
    <location>
        <position position="26"/>
    </location>
    <ligand>
        <name>ATP</name>
        <dbReference type="ChEBI" id="CHEBI:30616"/>
    </ligand>
</feature>
<dbReference type="Gene3D" id="3.40.50.300">
    <property type="entry name" value="P-loop containing nucleotide triphosphate hydrolases"/>
    <property type="match status" value="1"/>
</dbReference>
<dbReference type="GO" id="GO:0005737">
    <property type="term" value="C:cytoplasm"/>
    <property type="evidence" value="ECO:0007669"/>
    <property type="project" value="UniProtKB-SubCell"/>
</dbReference>
<evidence type="ECO:0000256" key="1">
    <source>
        <dbReference type="ARBA" id="ARBA00000582"/>
    </source>
</evidence>
<dbReference type="AlphaFoldDB" id="A0A9C6E1C2"/>
<dbReference type="GO" id="GO:0005634">
    <property type="term" value="C:nucleus"/>
    <property type="evidence" value="ECO:0007669"/>
    <property type="project" value="UniProtKB-SubCell"/>
</dbReference>
<dbReference type="GO" id="GO:0016887">
    <property type="term" value="F:ATP hydrolysis activity"/>
    <property type="evidence" value="ECO:0007669"/>
    <property type="project" value="UniProtKB-UniRule"/>
</dbReference>
<keyword evidence="5 10" id="KW-0808">Transferase</keyword>
<dbReference type="GO" id="GO:0042274">
    <property type="term" value="P:ribosomal small subunit biogenesis"/>
    <property type="evidence" value="ECO:0007669"/>
    <property type="project" value="UniProtKB-UniRule"/>
</dbReference>
<dbReference type="RefSeq" id="XP_037899918.1">
    <property type="nucleotide sequence ID" value="XM_038043990.1"/>
</dbReference>
<evidence type="ECO:0000256" key="5">
    <source>
        <dbReference type="ARBA" id="ARBA00022679"/>
    </source>
</evidence>
<evidence type="ECO:0000256" key="10">
    <source>
        <dbReference type="HAMAP-Rule" id="MF_03173"/>
    </source>
</evidence>
<dbReference type="EC" id="2.7.4.3" evidence="10"/>
<proteinExistence type="inferred from homology"/>
<feature type="region of interest" description="NMPbind" evidence="10">
    <location>
        <begin position="41"/>
        <end position="64"/>
    </location>
</feature>
<evidence type="ECO:0000256" key="8">
    <source>
        <dbReference type="ARBA" id="ARBA00022840"/>
    </source>
</evidence>
<keyword evidence="6 10" id="KW-0547">Nucleotide-binding</keyword>
<comment type="subunit">
    <text evidence="10">Monomer and homodimer. Interacts with small ribosomal subunit protein uS11. Not a structural component of 43S pre-ribosomes, but transiently interacts with them by binding to uS11.</text>
</comment>
<dbReference type="GeneID" id="119644435"/>
<comment type="function">
    <text evidence="10">Broad-specificity nucleoside monophosphate (NMP) kinase that catalyzes the reversible transfer of the terminal phosphate group between nucleoside triphosphates and monophosphates. Has also ATPase activity. Involved in the late cytoplasmic maturation steps of the 40S ribosomal particles, specifically 18S rRNA maturation. While NMP activity is not required for ribosome maturation, ATPase activity is. Associates transiently with small ribosomal subunit protein uS11. ATP hydrolysis breaks the interaction with uS11. May temporarily remove uS11 from the ribosome to enable a conformational change of the ribosomal RNA that is needed for the final maturation step of the small ribosomal subunit. Its NMP activity may have a role in nuclear energy homeostasis.</text>
</comment>
<name>A0A9C6E1C2_9MUSC</name>
<dbReference type="FunFam" id="3.40.50.300:FF:000372">
    <property type="entry name" value="Adenylate kinase isoenzyme 6 homolog"/>
    <property type="match status" value="1"/>
</dbReference>
<evidence type="ECO:0000256" key="4">
    <source>
        <dbReference type="ARBA" id="ARBA00022552"/>
    </source>
</evidence>
<evidence type="ECO:0000256" key="6">
    <source>
        <dbReference type="ARBA" id="ARBA00022741"/>
    </source>
</evidence>
<feature type="binding site" evidence="10">
    <location>
        <position position="23"/>
    </location>
    <ligand>
        <name>ATP</name>
        <dbReference type="ChEBI" id="CHEBI:30616"/>
    </ligand>
</feature>
<keyword evidence="9 10" id="KW-0539">Nucleus</keyword>
<organism evidence="11 12">
    <name type="scientific">Glossina fuscipes</name>
    <dbReference type="NCBI Taxonomy" id="7396"/>
    <lineage>
        <taxon>Eukaryota</taxon>
        <taxon>Metazoa</taxon>
        <taxon>Ecdysozoa</taxon>
        <taxon>Arthropoda</taxon>
        <taxon>Hexapoda</taxon>
        <taxon>Insecta</taxon>
        <taxon>Pterygota</taxon>
        <taxon>Neoptera</taxon>
        <taxon>Endopterygota</taxon>
        <taxon>Diptera</taxon>
        <taxon>Brachycera</taxon>
        <taxon>Muscomorpha</taxon>
        <taxon>Hippoboscoidea</taxon>
        <taxon>Glossinidae</taxon>
        <taxon>Glossina</taxon>
    </lineage>
</organism>
<keyword evidence="7 10" id="KW-0418">Kinase</keyword>
<evidence type="ECO:0000313" key="12">
    <source>
        <dbReference type="RefSeq" id="XP_037899912.1"/>
    </source>
</evidence>
<comment type="subcellular location">
    <subcellularLocation>
        <location evidence="10">Cytoplasm</location>
    </subcellularLocation>
    <subcellularLocation>
        <location evidence="10">Nucleus</location>
    </subcellularLocation>
</comment>
<dbReference type="InterPro" id="IPR020618">
    <property type="entry name" value="Adenyl_kinase_AK6"/>
</dbReference>
<dbReference type="KEGG" id="gfs:119644439"/>
<keyword evidence="3 10" id="KW-0690">Ribosome biogenesis</keyword>
<comment type="similarity">
    <text evidence="10">Belongs to the adenylate kinase family. AK6 subfamily.</text>
</comment>
<dbReference type="GO" id="GO:0004017">
    <property type="term" value="F:AMP kinase activity"/>
    <property type="evidence" value="ECO:0007669"/>
    <property type="project" value="UniProtKB-UniRule"/>
</dbReference>
<feature type="binding site" evidence="10">
    <location>
        <position position="24"/>
    </location>
    <ligand>
        <name>ATP</name>
        <dbReference type="ChEBI" id="CHEBI:30616"/>
    </ligand>
</feature>
<dbReference type="PANTHER" id="PTHR12595:SF0">
    <property type="entry name" value="ADENYLATE KINASE ISOENZYME 6"/>
    <property type="match status" value="1"/>
</dbReference>
<feature type="region of interest" description="LID" evidence="10">
    <location>
        <begin position="117"/>
        <end position="127"/>
    </location>
</feature>
<gene>
    <name evidence="12" type="primary">LOC119644435</name>
    <name evidence="13" type="synonym">LOC119644439</name>
</gene>
<evidence type="ECO:0000256" key="7">
    <source>
        <dbReference type="ARBA" id="ARBA00022777"/>
    </source>
</evidence>
<keyword evidence="8 10" id="KW-0067">ATP-binding</keyword>
<dbReference type="PANTHER" id="PTHR12595">
    <property type="entry name" value="POS9-ACTIVATING FACTOR FAP7-RELATED"/>
    <property type="match status" value="1"/>
</dbReference>
<evidence type="ECO:0000313" key="11">
    <source>
        <dbReference type="Proteomes" id="UP000092443"/>
    </source>
</evidence>
<evidence type="ECO:0000256" key="2">
    <source>
        <dbReference type="ARBA" id="ARBA00022490"/>
    </source>
</evidence>
<reference evidence="12 13" key="1">
    <citation type="submission" date="2025-04" db="UniProtKB">
        <authorList>
            <consortium name="RefSeq"/>
        </authorList>
    </citation>
    <scope>IDENTIFICATION</scope>
    <source>
        <tissue evidence="12 13">Whole body pupa</tissue>
    </source>
</reference>
<dbReference type="GO" id="GO:0005524">
    <property type="term" value="F:ATP binding"/>
    <property type="evidence" value="ECO:0007669"/>
    <property type="project" value="UniProtKB-KW"/>
</dbReference>
<dbReference type="GO" id="GO:0006364">
    <property type="term" value="P:rRNA processing"/>
    <property type="evidence" value="ECO:0007669"/>
    <property type="project" value="UniProtKB-KW"/>
</dbReference>
<evidence type="ECO:0000256" key="3">
    <source>
        <dbReference type="ARBA" id="ARBA00022517"/>
    </source>
</evidence>
<feature type="binding site" evidence="10">
    <location>
        <position position="25"/>
    </location>
    <ligand>
        <name>ATP</name>
        <dbReference type="ChEBI" id="CHEBI:30616"/>
    </ligand>
</feature>
<protein>
    <recommendedName>
        <fullName evidence="10">Adenylate kinase isoenzyme 6 homolog</fullName>
        <shortName evidence="10">AK6</shortName>
        <ecNumber evidence="10">2.7.4.3</ecNumber>
    </recommendedName>
    <alternativeName>
        <fullName evidence="10">Dual activity adenylate kinase/ATPase</fullName>
        <shortName evidence="10">AK/ATPase</shortName>
    </alternativeName>
</protein>
<accession>A0A9C6E1C2</accession>
<keyword evidence="4 10" id="KW-0698">rRNA processing</keyword>
<comment type="caution">
    <text evidence="10">Lacks conserved residue(s) required for the propagation of feature annotation.</text>
</comment>
<dbReference type="KEGG" id="gfs:119644435"/>
<dbReference type="HAMAP" id="MF_00039">
    <property type="entry name" value="Adenylate_kinase_AK6"/>
    <property type="match status" value="1"/>
</dbReference>
<evidence type="ECO:0000313" key="13">
    <source>
        <dbReference type="RefSeq" id="XP_037899918.1"/>
    </source>
</evidence>
<keyword evidence="11" id="KW-1185">Reference proteome</keyword>
<dbReference type="RefSeq" id="XP_037899912.1">
    <property type="nucleotide sequence ID" value="XM_038043984.1"/>
</dbReference>
<comment type="catalytic activity">
    <reaction evidence="10">
        <text>ATP + H2O = ADP + phosphate + H(+)</text>
        <dbReference type="Rhea" id="RHEA:13065"/>
        <dbReference type="ChEBI" id="CHEBI:15377"/>
        <dbReference type="ChEBI" id="CHEBI:15378"/>
        <dbReference type="ChEBI" id="CHEBI:30616"/>
        <dbReference type="ChEBI" id="CHEBI:43474"/>
        <dbReference type="ChEBI" id="CHEBI:456216"/>
    </reaction>
</comment>
<sequence length="182" mass="21066">MSTKTEEEECVPNILITGTPATGKSYLCERLAEQLKLRWLNCSELAKKHNLIEEYDEEYDCPILDEDKLMDYLEPLMQQGGNIVEYHGCDFFPERWFEAVFVTTCSNTALFFDRLKERNYNDKKLKSNIECEIFGIVLEEAKNSYKSDIVYQLTNETKQEAEENLKAIKNCGPSGAYINVTE</sequence>
<comment type="catalytic activity">
    <reaction evidence="1 10">
        <text>AMP + ATP = 2 ADP</text>
        <dbReference type="Rhea" id="RHEA:12973"/>
        <dbReference type="ChEBI" id="CHEBI:30616"/>
        <dbReference type="ChEBI" id="CHEBI:456215"/>
        <dbReference type="ChEBI" id="CHEBI:456216"/>
        <dbReference type="EC" id="2.7.4.3"/>
    </reaction>
</comment>
<feature type="binding site" evidence="10">
    <location>
        <position position="118"/>
    </location>
    <ligand>
        <name>ATP</name>
        <dbReference type="ChEBI" id="CHEBI:30616"/>
    </ligand>
</feature>
<dbReference type="Pfam" id="PF13238">
    <property type="entry name" value="AAA_18"/>
    <property type="match status" value="1"/>
</dbReference>
<evidence type="ECO:0000256" key="9">
    <source>
        <dbReference type="ARBA" id="ARBA00023242"/>
    </source>
</evidence>